<keyword evidence="2" id="KW-1185">Reference proteome</keyword>
<organism evidence="1 2">
    <name type="scientific">Popillia japonica</name>
    <name type="common">Japanese beetle</name>
    <dbReference type="NCBI Taxonomy" id="7064"/>
    <lineage>
        <taxon>Eukaryota</taxon>
        <taxon>Metazoa</taxon>
        <taxon>Ecdysozoa</taxon>
        <taxon>Arthropoda</taxon>
        <taxon>Hexapoda</taxon>
        <taxon>Insecta</taxon>
        <taxon>Pterygota</taxon>
        <taxon>Neoptera</taxon>
        <taxon>Endopterygota</taxon>
        <taxon>Coleoptera</taxon>
        <taxon>Polyphaga</taxon>
        <taxon>Scarabaeiformia</taxon>
        <taxon>Scarabaeidae</taxon>
        <taxon>Rutelinae</taxon>
        <taxon>Popillia</taxon>
    </lineage>
</organism>
<sequence length="116" mass="14511">MMLIDWAFLDTYNNVDVAVAAFYTKILSVVDMHVPKRTTLYRKFPVCFSPSVVKLIKLKEYYFRKWKQVSSTRYYEEFWKEYYFRKWKQVSSTRYYEEFWRLRKVIKTESQREYEA</sequence>
<evidence type="ECO:0000313" key="2">
    <source>
        <dbReference type="Proteomes" id="UP001458880"/>
    </source>
</evidence>
<gene>
    <name evidence="1" type="ORF">QE152_g3773</name>
</gene>
<protein>
    <submittedName>
        <fullName evidence="1">Uncharacterized protein</fullName>
    </submittedName>
</protein>
<accession>A0AAW1N2W8</accession>
<evidence type="ECO:0000313" key="1">
    <source>
        <dbReference type="EMBL" id="KAK9752972.1"/>
    </source>
</evidence>
<dbReference type="AlphaFoldDB" id="A0AAW1N2W8"/>
<reference evidence="1 2" key="1">
    <citation type="journal article" date="2024" name="BMC Genomics">
        <title>De novo assembly and annotation of Popillia japonica's genome with initial clues to its potential as an invasive pest.</title>
        <authorList>
            <person name="Cucini C."/>
            <person name="Boschi S."/>
            <person name="Funari R."/>
            <person name="Cardaioli E."/>
            <person name="Iannotti N."/>
            <person name="Marturano G."/>
            <person name="Paoli F."/>
            <person name="Bruttini M."/>
            <person name="Carapelli A."/>
            <person name="Frati F."/>
            <person name="Nardi F."/>
        </authorList>
    </citation>
    <scope>NUCLEOTIDE SEQUENCE [LARGE SCALE GENOMIC DNA]</scope>
    <source>
        <strain evidence="1">DMR45628</strain>
    </source>
</reference>
<proteinExistence type="predicted"/>
<dbReference type="Proteomes" id="UP001458880">
    <property type="component" value="Unassembled WGS sequence"/>
</dbReference>
<comment type="caution">
    <text evidence="1">The sequence shown here is derived from an EMBL/GenBank/DDBJ whole genome shotgun (WGS) entry which is preliminary data.</text>
</comment>
<name>A0AAW1N2W8_POPJA</name>
<dbReference type="EMBL" id="JASPKY010000016">
    <property type="protein sequence ID" value="KAK9752972.1"/>
    <property type="molecule type" value="Genomic_DNA"/>
</dbReference>